<reference evidence="3 4" key="1">
    <citation type="submission" date="2020-07" db="EMBL/GenBank/DDBJ databases">
        <title>The yeast mating-type switching endonuclease HO is a domesticated member of an unorthodox homing genetic element family.</title>
        <authorList>
            <person name="Coughlan A.Y."/>
            <person name="Lombardi L."/>
            <person name="Braun-Galleani S."/>
            <person name="Martos A.R."/>
            <person name="Galeote V."/>
            <person name="Bigey F."/>
            <person name="Dequin S."/>
            <person name="Byrne K.P."/>
            <person name="Wolfe K.H."/>
        </authorList>
    </citation>
    <scope>NUCLEOTIDE SEQUENCE [LARGE SCALE GENOMIC DNA]</scope>
    <source>
        <strain evidence="3 4">NRRL Y-6702</strain>
    </source>
</reference>
<dbReference type="PANTHER" id="PTHR43364">
    <property type="entry name" value="NADH-SPECIFIC METHYLGLYOXAL REDUCTASE-RELATED"/>
    <property type="match status" value="1"/>
</dbReference>
<evidence type="ECO:0000256" key="1">
    <source>
        <dbReference type="ARBA" id="ARBA00023002"/>
    </source>
</evidence>
<gene>
    <name evidence="3" type="ORF">HG535_0C00900</name>
</gene>
<sequence length="314" mass="35585">MAQHLKIIYGAFPLALLPGEEVKKIISLCKEAGIKELDTARIYPGSEKFLGESGAAKDFIIDTKARAWVPGCLSKEGIFESIDESFKELKVQSVEVFYLHCPDESTPFEETVDAIDELYKQGKFKAFGLSNFVPEAVKEIYEYAKKNNYVLPTVYQGNYNAFSRKIEKDLFPVLRDLNIKFYAYSPIAGGFLVKSVKQVEDGEGRFEDKTMVGKIYSKLYKKPLLLKGLEKWNEVAEKNNISKPHMAYRWIAFHSALKTEYDDAIIIGGKNHDQVSDTLNAFKEGPLPNSVVAEIEDIWQSIKDEAPLDNFHTQ</sequence>
<evidence type="ECO:0000259" key="2">
    <source>
        <dbReference type="Pfam" id="PF00248"/>
    </source>
</evidence>
<dbReference type="AlphaFoldDB" id="A0A7H9AZH1"/>
<dbReference type="InterPro" id="IPR023210">
    <property type="entry name" value="NADP_OxRdtase_dom"/>
</dbReference>
<dbReference type="InterPro" id="IPR020471">
    <property type="entry name" value="AKR"/>
</dbReference>
<dbReference type="KEGG" id="zmk:HG535_0C00900"/>
<dbReference type="CDD" id="cd19075">
    <property type="entry name" value="AKR_AKR7A1-5"/>
    <property type="match status" value="1"/>
</dbReference>
<dbReference type="OrthoDB" id="4030786at2759"/>
<dbReference type="InterPro" id="IPR050523">
    <property type="entry name" value="AKR_Detox_Biosynth"/>
</dbReference>
<protein>
    <recommendedName>
        <fullName evidence="2">NADP-dependent oxidoreductase domain-containing protein</fullName>
    </recommendedName>
</protein>
<dbReference type="GO" id="GO:0016616">
    <property type="term" value="F:oxidoreductase activity, acting on the CH-OH group of donors, NAD or NADP as acceptor"/>
    <property type="evidence" value="ECO:0007669"/>
    <property type="project" value="UniProtKB-ARBA"/>
</dbReference>
<dbReference type="RefSeq" id="XP_037143469.1">
    <property type="nucleotide sequence ID" value="XM_037287574.1"/>
</dbReference>
<dbReference type="InterPro" id="IPR036812">
    <property type="entry name" value="NAD(P)_OxRdtase_dom_sf"/>
</dbReference>
<name>A0A7H9AZH1_ZYGMR</name>
<accession>A0A7H9AZH1</accession>
<dbReference type="EMBL" id="CP058606">
    <property type="protein sequence ID" value="QLG71741.1"/>
    <property type="molecule type" value="Genomic_DNA"/>
</dbReference>
<evidence type="ECO:0000313" key="4">
    <source>
        <dbReference type="Proteomes" id="UP000509704"/>
    </source>
</evidence>
<keyword evidence="1" id="KW-0560">Oxidoreductase</keyword>
<dbReference type="PANTHER" id="PTHR43364:SF4">
    <property type="entry name" value="NAD(P)-LINKED OXIDOREDUCTASE SUPERFAMILY PROTEIN"/>
    <property type="match status" value="1"/>
</dbReference>
<proteinExistence type="predicted"/>
<dbReference type="Gene3D" id="3.20.20.100">
    <property type="entry name" value="NADP-dependent oxidoreductase domain"/>
    <property type="match status" value="1"/>
</dbReference>
<dbReference type="PRINTS" id="PR00069">
    <property type="entry name" value="ALDKETRDTASE"/>
</dbReference>
<dbReference type="Pfam" id="PF00248">
    <property type="entry name" value="Aldo_ket_red"/>
    <property type="match status" value="1"/>
</dbReference>
<feature type="domain" description="NADP-dependent oxidoreductase" evidence="2">
    <location>
        <begin position="7"/>
        <end position="299"/>
    </location>
</feature>
<dbReference type="SUPFAM" id="SSF51430">
    <property type="entry name" value="NAD(P)-linked oxidoreductase"/>
    <property type="match status" value="1"/>
</dbReference>
<dbReference type="GeneID" id="59235437"/>
<dbReference type="Proteomes" id="UP000509704">
    <property type="component" value="Chromosome 3"/>
</dbReference>
<keyword evidence="4" id="KW-1185">Reference proteome</keyword>
<organism evidence="3 4">
    <name type="scientific">Zygotorulaspora mrakii</name>
    <name type="common">Zygosaccharomyces mrakii</name>
    <dbReference type="NCBI Taxonomy" id="42260"/>
    <lineage>
        <taxon>Eukaryota</taxon>
        <taxon>Fungi</taxon>
        <taxon>Dikarya</taxon>
        <taxon>Ascomycota</taxon>
        <taxon>Saccharomycotina</taxon>
        <taxon>Saccharomycetes</taxon>
        <taxon>Saccharomycetales</taxon>
        <taxon>Saccharomycetaceae</taxon>
        <taxon>Zygotorulaspora</taxon>
    </lineage>
</organism>
<evidence type="ECO:0000313" key="3">
    <source>
        <dbReference type="EMBL" id="QLG71741.1"/>
    </source>
</evidence>